<dbReference type="PANTHER" id="PTHR43884">
    <property type="entry name" value="ACYL-COA DEHYDROGENASE"/>
    <property type="match status" value="1"/>
</dbReference>
<dbReference type="Gene3D" id="1.10.540.10">
    <property type="entry name" value="Acyl-CoA dehydrogenase/oxidase, N-terminal domain"/>
    <property type="match status" value="1"/>
</dbReference>
<organism evidence="9 10">
    <name type="scientific">Streptomyces olivoverticillatus</name>
    <dbReference type="NCBI Taxonomy" id="66427"/>
    <lineage>
        <taxon>Bacteria</taxon>
        <taxon>Bacillati</taxon>
        <taxon>Actinomycetota</taxon>
        <taxon>Actinomycetes</taxon>
        <taxon>Kitasatosporales</taxon>
        <taxon>Streptomycetaceae</taxon>
        <taxon>Streptomyces</taxon>
    </lineage>
</organism>
<accession>A0A7W7LPU3</accession>
<dbReference type="SUPFAM" id="SSF47203">
    <property type="entry name" value="Acyl-CoA dehydrogenase C-terminal domain-like"/>
    <property type="match status" value="1"/>
</dbReference>
<evidence type="ECO:0000256" key="5">
    <source>
        <dbReference type="RuleBase" id="RU362125"/>
    </source>
</evidence>
<dbReference type="Pfam" id="PF02771">
    <property type="entry name" value="Acyl-CoA_dh_N"/>
    <property type="match status" value="1"/>
</dbReference>
<dbReference type="PROSITE" id="PS00072">
    <property type="entry name" value="ACYL_COA_DH_1"/>
    <property type="match status" value="1"/>
</dbReference>
<evidence type="ECO:0000256" key="2">
    <source>
        <dbReference type="ARBA" id="ARBA00009347"/>
    </source>
</evidence>
<name>A0A7W7LPU3_9ACTN</name>
<feature type="domain" description="Acyl-CoA dehydrogenase/oxidase N-terminal" evidence="8">
    <location>
        <begin position="33"/>
        <end position="130"/>
    </location>
</feature>
<evidence type="ECO:0000259" key="7">
    <source>
        <dbReference type="Pfam" id="PF02770"/>
    </source>
</evidence>
<dbReference type="Gene3D" id="2.40.110.10">
    <property type="entry name" value="Butyryl-CoA Dehydrogenase, subunit A, domain 2"/>
    <property type="match status" value="1"/>
</dbReference>
<dbReference type="InterPro" id="IPR046373">
    <property type="entry name" value="Acyl-CoA_Oxase/DH_mid-dom_sf"/>
</dbReference>
<dbReference type="InterPro" id="IPR009075">
    <property type="entry name" value="AcylCo_DH/oxidase_C"/>
</dbReference>
<dbReference type="Pfam" id="PF00441">
    <property type="entry name" value="Acyl-CoA_dh_1"/>
    <property type="match status" value="1"/>
</dbReference>
<evidence type="ECO:0000259" key="8">
    <source>
        <dbReference type="Pfam" id="PF02771"/>
    </source>
</evidence>
<evidence type="ECO:0000256" key="4">
    <source>
        <dbReference type="ARBA" id="ARBA00022827"/>
    </source>
</evidence>
<keyword evidence="4 5" id="KW-0274">FAD</keyword>
<dbReference type="InterPro" id="IPR009100">
    <property type="entry name" value="AcylCoA_DH/oxidase_NM_dom_sf"/>
</dbReference>
<keyword evidence="3 5" id="KW-0285">Flavoprotein</keyword>
<comment type="cofactor">
    <cofactor evidence="1 5">
        <name>FAD</name>
        <dbReference type="ChEBI" id="CHEBI:57692"/>
    </cofactor>
</comment>
<dbReference type="GO" id="GO:0050660">
    <property type="term" value="F:flavin adenine dinucleotide binding"/>
    <property type="evidence" value="ECO:0007669"/>
    <property type="project" value="InterPro"/>
</dbReference>
<keyword evidence="10" id="KW-1185">Reference proteome</keyword>
<comment type="caution">
    <text evidence="9">The sequence shown here is derived from an EMBL/GenBank/DDBJ whole genome shotgun (WGS) entry which is preliminary data.</text>
</comment>
<evidence type="ECO:0000256" key="3">
    <source>
        <dbReference type="ARBA" id="ARBA00022630"/>
    </source>
</evidence>
<dbReference type="InterPro" id="IPR036250">
    <property type="entry name" value="AcylCo_DH-like_C"/>
</dbReference>
<sequence>MSLDTSFDPEILQLPFYDEAHRNLARDIGVWCRERTEQWEGVRQETPEQAGLRLVKELAQSGWFRFLDPKSEEDAAAGDFRSLCLMREALAYAEDLADFAFSIQALSATPLLRHGSDEQKKRYLPGMADGSLVGAFAVSEEEAGSDVAALTLRAERTDDGYVLNGRKAWIANGSIAGLYCVIARTGEGSGPLGLTAFLVPADTPGARVLESVEPIAPRSFAHLAFEDCKVPHDAVLGKPGAGFVIAMDLLERFRMTVGAAAVGFARRAADAALARVRTRPAYGGRLIDLQLVKASLADMEVKLNAASLLVTRAAWEADRGNRRYPAHSSIAKLHATEAAQEIIDASVQLFGAAGVVKDSLPERLYRQIRSLRIYEGTSEVQLLTIAGALDMRRAALAK</sequence>
<dbReference type="RefSeq" id="WP_246470272.1">
    <property type="nucleotide sequence ID" value="NZ_JACHJH010000004.1"/>
</dbReference>
<evidence type="ECO:0000259" key="6">
    <source>
        <dbReference type="Pfam" id="PF00441"/>
    </source>
</evidence>
<evidence type="ECO:0000256" key="1">
    <source>
        <dbReference type="ARBA" id="ARBA00001974"/>
    </source>
</evidence>
<feature type="domain" description="Acyl-CoA oxidase/dehydrogenase middle" evidence="7">
    <location>
        <begin position="135"/>
        <end position="228"/>
    </location>
</feature>
<dbReference type="EC" id="1.3.8.7" evidence="9"/>
<dbReference type="Pfam" id="PF02770">
    <property type="entry name" value="Acyl-CoA_dh_M"/>
    <property type="match status" value="1"/>
</dbReference>
<comment type="similarity">
    <text evidence="2 5">Belongs to the acyl-CoA dehydrogenase family.</text>
</comment>
<dbReference type="PANTHER" id="PTHR43884:SF22">
    <property type="entry name" value="BLR3437 PROTEIN"/>
    <property type="match status" value="1"/>
</dbReference>
<dbReference type="Proteomes" id="UP000556084">
    <property type="component" value="Unassembled WGS sequence"/>
</dbReference>
<dbReference type="InterPro" id="IPR006091">
    <property type="entry name" value="Acyl-CoA_Oxase/DH_mid-dom"/>
</dbReference>
<dbReference type="Gene3D" id="1.20.140.10">
    <property type="entry name" value="Butyryl-CoA Dehydrogenase, subunit A, domain 3"/>
    <property type="match status" value="1"/>
</dbReference>
<dbReference type="SUPFAM" id="SSF56645">
    <property type="entry name" value="Acyl-CoA dehydrogenase NM domain-like"/>
    <property type="match status" value="1"/>
</dbReference>
<dbReference type="InterPro" id="IPR006089">
    <property type="entry name" value="Acyl-CoA_DH_CS"/>
</dbReference>
<keyword evidence="5 9" id="KW-0560">Oxidoreductase</keyword>
<evidence type="ECO:0000313" key="10">
    <source>
        <dbReference type="Proteomes" id="UP000556084"/>
    </source>
</evidence>
<dbReference type="GO" id="GO:0070991">
    <property type="term" value="F:medium-chain fatty acyl-CoA dehydrogenase activity"/>
    <property type="evidence" value="ECO:0007669"/>
    <property type="project" value="UniProtKB-EC"/>
</dbReference>
<dbReference type="InterPro" id="IPR013786">
    <property type="entry name" value="AcylCoA_DH/ox_N"/>
</dbReference>
<reference evidence="9 10" key="1">
    <citation type="submission" date="2020-08" db="EMBL/GenBank/DDBJ databases">
        <title>Genomic Encyclopedia of Type Strains, Phase III (KMG-III): the genomes of soil and plant-associated and newly described type strains.</title>
        <authorList>
            <person name="Whitman W."/>
        </authorList>
    </citation>
    <scope>NUCLEOTIDE SEQUENCE [LARGE SCALE GENOMIC DNA]</scope>
    <source>
        <strain evidence="9 10">CECT 3266</strain>
    </source>
</reference>
<protein>
    <submittedName>
        <fullName evidence="9">Acyl-CoA dehydrogenase</fullName>
        <ecNumber evidence="9">1.3.8.7</ecNumber>
    </submittedName>
</protein>
<dbReference type="AlphaFoldDB" id="A0A7W7LPU3"/>
<dbReference type="InterPro" id="IPR037069">
    <property type="entry name" value="AcylCoA_DH/ox_N_sf"/>
</dbReference>
<feature type="domain" description="Acyl-CoA dehydrogenase/oxidase C-terminal" evidence="6">
    <location>
        <begin position="240"/>
        <end position="388"/>
    </location>
</feature>
<dbReference type="FunFam" id="1.20.140.10:FF:000004">
    <property type="entry name" value="Acyl-CoA dehydrogenase FadE25"/>
    <property type="match status" value="1"/>
</dbReference>
<gene>
    <name evidence="9" type="ORF">FHS39_003239</name>
</gene>
<proteinExistence type="inferred from homology"/>
<dbReference type="EMBL" id="JACHJH010000004">
    <property type="protein sequence ID" value="MBB4894205.1"/>
    <property type="molecule type" value="Genomic_DNA"/>
</dbReference>
<evidence type="ECO:0000313" key="9">
    <source>
        <dbReference type="EMBL" id="MBB4894205.1"/>
    </source>
</evidence>